<dbReference type="PANTHER" id="PTHR42792:SF2">
    <property type="entry name" value="FLAGELLIN"/>
    <property type="match status" value="1"/>
</dbReference>
<keyword evidence="9" id="KW-1185">Reference proteome</keyword>
<dbReference type="Pfam" id="PF00700">
    <property type="entry name" value="Flagellin_C"/>
    <property type="match status" value="1"/>
</dbReference>
<dbReference type="Gene3D" id="2.60.40.4390">
    <property type="match status" value="1"/>
</dbReference>
<evidence type="ECO:0000313" key="8">
    <source>
        <dbReference type="EMBL" id="QQU57113.1"/>
    </source>
</evidence>
<sequence>MAQVINTNSLSLMAQNNLNKSQSSLGTAIERLSSGLRINSAKDDAAGQAISNRFTANIKGLTQASRNANDGISLAQTTEGALNEVNDNLQNIRRLTVQSQNGSNSSSDLQSIQDEIGERLAEINRISEQTDFNGVKVLSGDQKLTIQVGANDNETIQIDLKNINAKTLGLDKFSVADPLDASKVGTTAVTATDKMGAPTIAADSKAATPKTSDGKLYSADDGTGTVNYFVKSTDGGIYDATVDATGKASWDSSAAATKPTAGMKEAAQVKVGTNTVSGLATGDELRTYTDAAGKAGYVVKGKDADGNDAFFKATVDSAGKVTKGVQQSTDPKTADPLATLDKALSQVDGLRSSLGAVQNRFDSVINNLNSTVNNLSASQSRIQDADYATEVSNMSRANILQQAGTSVLAQANQSTQNVLSLLR</sequence>
<dbReference type="PANTHER" id="PTHR42792">
    <property type="entry name" value="FLAGELLIN"/>
    <property type="match status" value="1"/>
</dbReference>
<keyword evidence="8" id="KW-0969">Cilium</keyword>
<dbReference type="InterPro" id="IPR046358">
    <property type="entry name" value="Flagellin_C"/>
</dbReference>
<evidence type="ECO:0000256" key="5">
    <source>
        <dbReference type="RuleBase" id="RU362073"/>
    </source>
</evidence>
<keyword evidence="8" id="KW-0282">Flagellum</keyword>
<keyword evidence="8" id="KW-0966">Cell projection</keyword>
<dbReference type="Gene3D" id="6.10.10.10">
    <property type="entry name" value="Flagellar export chaperone, C-terminal domain"/>
    <property type="match status" value="1"/>
</dbReference>
<dbReference type="Gene3D" id="6.10.280.190">
    <property type="match status" value="1"/>
</dbReference>
<accession>A0ABX7DBG3</accession>
<dbReference type="NCBIfam" id="NF005294">
    <property type="entry name" value="PRK06819.1"/>
    <property type="match status" value="1"/>
</dbReference>
<dbReference type="Pfam" id="PF00669">
    <property type="entry name" value="Flagellin_N"/>
    <property type="match status" value="1"/>
</dbReference>
<evidence type="ECO:0000313" key="9">
    <source>
        <dbReference type="Proteomes" id="UP000595237"/>
    </source>
</evidence>
<comment type="similarity">
    <text evidence="2 5">Belongs to the bacterial flagellin family.</text>
</comment>
<name>A0ABX7DBG3_SERLI</name>
<dbReference type="InterPro" id="IPR042187">
    <property type="entry name" value="Flagellin_C_sub2"/>
</dbReference>
<evidence type="ECO:0000256" key="3">
    <source>
        <dbReference type="ARBA" id="ARBA00022525"/>
    </source>
</evidence>
<dbReference type="RefSeq" id="WP_201896283.1">
    <property type="nucleotide sequence ID" value="NZ_CAMIQN010000001.1"/>
</dbReference>
<dbReference type="Proteomes" id="UP000595237">
    <property type="component" value="Chromosome"/>
</dbReference>
<reference evidence="8 9" key="1">
    <citation type="submission" date="2021-01" db="EMBL/GenBank/DDBJ databases">
        <title>FDA dAtabase for Regulatory Grade micrObial Sequences (FDA-ARGOS): Supporting development and validation of Infectious Disease Dx tests.</title>
        <authorList>
            <person name="Blissenbach B."/>
            <person name="Krut O."/>
            <person name="Tallon L."/>
            <person name="Sadzewicz L."/>
            <person name="Zhao X."/>
            <person name="Boylan J."/>
            <person name="Ott S."/>
            <person name="Bowen H."/>
            <person name="Vavikolanu K."/>
            <person name="Mehta A."/>
            <person name="Aluvathingal J."/>
            <person name="Nadendla S."/>
            <person name="Yan Y."/>
            <person name="Sichtig H."/>
        </authorList>
    </citation>
    <scope>NUCLEOTIDE SEQUENCE [LARGE SCALE GENOMIC DNA]</scope>
    <source>
        <strain evidence="8 9">FDAARGOS_1081</strain>
    </source>
</reference>
<organism evidence="8 9">
    <name type="scientific">Serratia liquefaciens</name>
    <dbReference type="NCBI Taxonomy" id="614"/>
    <lineage>
        <taxon>Bacteria</taxon>
        <taxon>Pseudomonadati</taxon>
        <taxon>Pseudomonadota</taxon>
        <taxon>Gammaproteobacteria</taxon>
        <taxon>Enterobacterales</taxon>
        <taxon>Yersiniaceae</taxon>
        <taxon>Serratia</taxon>
    </lineage>
</organism>
<dbReference type="InterPro" id="IPR001029">
    <property type="entry name" value="Flagellin_N"/>
</dbReference>
<evidence type="ECO:0000256" key="4">
    <source>
        <dbReference type="ARBA" id="ARBA00023143"/>
    </source>
</evidence>
<evidence type="ECO:0000256" key="2">
    <source>
        <dbReference type="ARBA" id="ARBA00005709"/>
    </source>
</evidence>
<dbReference type="EMBL" id="CP068148">
    <property type="protein sequence ID" value="QQU57113.1"/>
    <property type="molecule type" value="Genomic_DNA"/>
</dbReference>
<evidence type="ECO:0000259" key="7">
    <source>
        <dbReference type="Pfam" id="PF00700"/>
    </source>
</evidence>
<evidence type="ECO:0000256" key="1">
    <source>
        <dbReference type="ARBA" id="ARBA00002270"/>
    </source>
</evidence>
<protein>
    <recommendedName>
        <fullName evidence="5">Flagellin</fullName>
    </recommendedName>
</protein>
<feature type="domain" description="Flagellin N-terminal" evidence="6">
    <location>
        <begin position="5"/>
        <end position="142"/>
    </location>
</feature>
<dbReference type="SUPFAM" id="SSF64518">
    <property type="entry name" value="Phase 1 flagellin"/>
    <property type="match status" value="1"/>
</dbReference>
<dbReference type="PRINTS" id="PR00207">
    <property type="entry name" value="FLAGELLIN"/>
</dbReference>
<proteinExistence type="inferred from homology"/>
<gene>
    <name evidence="8" type="ORF">I6I38_09090</name>
</gene>
<dbReference type="InterPro" id="IPR001492">
    <property type="entry name" value="Flagellin"/>
</dbReference>
<keyword evidence="4 5" id="KW-0975">Bacterial flagellum</keyword>
<keyword evidence="3 5" id="KW-0964">Secreted</keyword>
<comment type="function">
    <text evidence="1 5">Flagellin is the subunit protein which polymerizes to form the filaments of bacterial flagella.</text>
</comment>
<evidence type="ECO:0000259" key="6">
    <source>
        <dbReference type="Pfam" id="PF00669"/>
    </source>
</evidence>
<comment type="subcellular location">
    <subcellularLocation>
        <location evidence="5">Secreted</location>
    </subcellularLocation>
    <subcellularLocation>
        <location evidence="5">Bacterial flagellum</location>
    </subcellularLocation>
</comment>
<dbReference type="Gene3D" id="1.20.1330.10">
    <property type="entry name" value="f41 fragment of flagellin, N-terminal domain"/>
    <property type="match status" value="1"/>
</dbReference>
<feature type="domain" description="Flagellin C-terminal" evidence="7">
    <location>
        <begin position="338"/>
        <end position="422"/>
    </location>
</feature>